<dbReference type="InterPro" id="IPR029069">
    <property type="entry name" value="HotDog_dom_sf"/>
</dbReference>
<dbReference type="AlphaFoldDB" id="A0A5K7ZMJ3"/>
<dbReference type="SUPFAM" id="SSF54637">
    <property type="entry name" value="Thioesterase/thiol ester dehydrase-isomerase"/>
    <property type="match status" value="1"/>
</dbReference>
<protein>
    <recommendedName>
        <fullName evidence="3">3-hydroxylacyl-ACP dehydratase</fullName>
    </recommendedName>
</protein>
<organism evidence="1 2">
    <name type="scientific">Desulfosarcina ovata subsp. sediminis</name>
    <dbReference type="NCBI Taxonomy" id="885957"/>
    <lineage>
        <taxon>Bacteria</taxon>
        <taxon>Pseudomonadati</taxon>
        <taxon>Thermodesulfobacteriota</taxon>
        <taxon>Desulfobacteria</taxon>
        <taxon>Desulfobacterales</taxon>
        <taxon>Desulfosarcinaceae</taxon>
        <taxon>Desulfosarcina</taxon>
    </lineage>
</organism>
<evidence type="ECO:0008006" key="3">
    <source>
        <dbReference type="Google" id="ProtNLM"/>
    </source>
</evidence>
<dbReference type="RefSeq" id="WP_155322267.1">
    <property type="nucleotide sequence ID" value="NZ_AP021876.1"/>
</dbReference>
<dbReference type="Pfam" id="PF22817">
    <property type="entry name" value="ApeP-like"/>
    <property type="match status" value="1"/>
</dbReference>
<dbReference type="Proteomes" id="UP000425960">
    <property type="component" value="Chromosome"/>
</dbReference>
<dbReference type="InterPro" id="IPR016776">
    <property type="entry name" value="ApeP-like_dehydratase"/>
</dbReference>
<reference evidence="1 2" key="1">
    <citation type="submission" date="2019-11" db="EMBL/GenBank/DDBJ databases">
        <title>Comparative genomics of hydrocarbon-degrading Desulfosarcina strains.</title>
        <authorList>
            <person name="Watanabe M."/>
            <person name="Kojima H."/>
            <person name="Fukui M."/>
        </authorList>
    </citation>
    <scope>NUCLEOTIDE SEQUENCE [LARGE SCALE GENOMIC DNA]</scope>
    <source>
        <strain evidence="1 2">28bB2T</strain>
    </source>
</reference>
<name>A0A5K7ZMJ3_9BACT</name>
<dbReference type="KEGG" id="dov:DSCO28_21710"/>
<dbReference type="EMBL" id="AP021876">
    <property type="protein sequence ID" value="BBO81605.1"/>
    <property type="molecule type" value="Genomic_DNA"/>
</dbReference>
<gene>
    <name evidence="1" type="ORF">DSCO28_21710</name>
</gene>
<evidence type="ECO:0000313" key="1">
    <source>
        <dbReference type="EMBL" id="BBO81605.1"/>
    </source>
</evidence>
<accession>A0A5K7ZMJ3</accession>
<evidence type="ECO:0000313" key="2">
    <source>
        <dbReference type="Proteomes" id="UP000425960"/>
    </source>
</evidence>
<sequence>MDMLPEGLTIEDFLPHRDGMLLVDEVVGISTEKTATRSIVSSRWPMTDADGSRPLILVELAAQTAGINNGWQNHLNNGPDADQGGWMVGVKSARFSVDRLPIGAAIIVTSENQFEFEGFREVHAVATVDGVPAAEITLQLMQAEAA</sequence>
<dbReference type="Gene3D" id="3.10.129.10">
    <property type="entry name" value="Hotdog Thioesterase"/>
    <property type="match status" value="1"/>
</dbReference>
<proteinExistence type="predicted"/>